<organism evidence="1 2">
    <name type="scientific">Clostridium beijerinckii</name>
    <name type="common">Clostridium MP</name>
    <dbReference type="NCBI Taxonomy" id="1520"/>
    <lineage>
        <taxon>Bacteria</taxon>
        <taxon>Bacillati</taxon>
        <taxon>Bacillota</taxon>
        <taxon>Clostridia</taxon>
        <taxon>Eubacteriales</taxon>
        <taxon>Clostridiaceae</taxon>
        <taxon>Clostridium</taxon>
    </lineage>
</organism>
<dbReference type="Proteomes" id="UP000822184">
    <property type="component" value="Unassembled WGS sequence"/>
</dbReference>
<sequence>MSDKNITKGDYSPIITDSTFTFDMKLKHKSVMERKEKIYIPLIEDLNKSFIFSNRDLFSKLEFPFLKEVLDKQYLYRLDDELFNEFKTFYNLVHKFNKLDLTYIASNLIESSFHEGFYRLYGKIIDGRMPIYDNEDNFVDWEDVEPEEFDNIRLISSDNKGIIELINHQYDYDYSFDGFGYDYESQLNINPYLSRFYEFALAKRNKKNSPERKPLIDWNGSPENYIAYNYDFYSNFYSDGKVEEKEHILLEIKEYRVTLLNKLDNILKYIFVTYEKE</sequence>
<reference evidence="1" key="1">
    <citation type="submission" date="2020-06" db="EMBL/GenBank/DDBJ databases">
        <title>Genomic insights into acetone-butanol-ethanol (ABE) fermentation by sequencing solventogenic clostridia strains.</title>
        <authorList>
            <person name="Brown S."/>
        </authorList>
    </citation>
    <scope>NUCLEOTIDE SEQUENCE</scope>
    <source>
        <strain evidence="1">DJ123</strain>
    </source>
</reference>
<protein>
    <submittedName>
        <fullName evidence="1">Uncharacterized protein</fullName>
    </submittedName>
</protein>
<dbReference type="RefSeq" id="WP_077855733.1">
    <property type="nucleotide sequence ID" value="NZ_JABTDW010000001.1"/>
</dbReference>
<name>A0AAE5H8T8_CLOBE</name>
<proteinExistence type="predicted"/>
<accession>A0AAE5H8T8</accession>
<evidence type="ECO:0000313" key="2">
    <source>
        <dbReference type="Proteomes" id="UP000822184"/>
    </source>
</evidence>
<comment type="caution">
    <text evidence="1">The sequence shown here is derived from an EMBL/GenBank/DDBJ whole genome shotgun (WGS) entry which is preliminary data.</text>
</comment>
<dbReference type="AlphaFoldDB" id="A0AAE5H8T8"/>
<dbReference type="EMBL" id="JABTDW010000001">
    <property type="protein sequence ID" value="NSB17018.1"/>
    <property type="molecule type" value="Genomic_DNA"/>
</dbReference>
<evidence type="ECO:0000313" key="1">
    <source>
        <dbReference type="EMBL" id="NSB17018.1"/>
    </source>
</evidence>
<gene>
    <name evidence="1" type="ORF">BCD95_005277</name>
</gene>